<organism evidence="1">
    <name type="scientific">viral metagenome</name>
    <dbReference type="NCBI Taxonomy" id="1070528"/>
    <lineage>
        <taxon>unclassified sequences</taxon>
        <taxon>metagenomes</taxon>
        <taxon>organismal metagenomes</taxon>
    </lineage>
</organism>
<dbReference type="AlphaFoldDB" id="A0A6C0JIV6"/>
<sequence length="38" mass="4557">MIPELRVCIAQAVWTVTSDLHFRIDRVRFIQLLLNELF</sequence>
<dbReference type="EMBL" id="MN740403">
    <property type="protein sequence ID" value="QHU04680.1"/>
    <property type="molecule type" value="Genomic_DNA"/>
</dbReference>
<evidence type="ECO:0000313" key="1">
    <source>
        <dbReference type="EMBL" id="QHU04680.1"/>
    </source>
</evidence>
<proteinExistence type="predicted"/>
<protein>
    <submittedName>
        <fullName evidence="1">Uncharacterized protein</fullName>
    </submittedName>
</protein>
<name>A0A6C0JIV6_9ZZZZ</name>
<reference evidence="1" key="1">
    <citation type="journal article" date="2020" name="Nature">
        <title>Giant virus diversity and host interactions through global metagenomics.</title>
        <authorList>
            <person name="Schulz F."/>
            <person name="Roux S."/>
            <person name="Paez-Espino D."/>
            <person name="Jungbluth S."/>
            <person name="Walsh D.A."/>
            <person name="Denef V.J."/>
            <person name="McMahon K.D."/>
            <person name="Konstantinidis K.T."/>
            <person name="Eloe-Fadrosh E.A."/>
            <person name="Kyrpides N.C."/>
            <person name="Woyke T."/>
        </authorList>
    </citation>
    <scope>NUCLEOTIDE SEQUENCE</scope>
    <source>
        <strain evidence="1">GVMAG-M-3300027708-51</strain>
    </source>
</reference>
<accession>A0A6C0JIV6</accession>